<organism evidence="2 3">
    <name type="scientific">Acorus calamus</name>
    <name type="common">Sweet flag</name>
    <dbReference type="NCBI Taxonomy" id="4465"/>
    <lineage>
        <taxon>Eukaryota</taxon>
        <taxon>Viridiplantae</taxon>
        <taxon>Streptophyta</taxon>
        <taxon>Embryophyta</taxon>
        <taxon>Tracheophyta</taxon>
        <taxon>Spermatophyta</taxon>
        <taxon>Magnoliopsida</taxon>
        <taxon>Liliopsida</taxon>
        <taxon>Acoraceae</taxon>
        <taxon>Acorus</taxon>
    </lineage>
</organism>
<keyword evidence="3" id="KW-1185">Reference proteome</keyword>
<evidence type="ECO:0000256" key="1">
    <source>
        <dbReference type="SAM" id="MobiDB-lite"/>
    </source>
</evidence>
<dbReference type="Proteomes" id="UP001180020">
    <property type="component" value="Unassembled WGS sequence"/>
</dbReference>
<dbReference type="EMBL" id="JAUJYO010000005">
    <property type="protein sequence ID" value="KAK1316362.1"/>
    <property type="molecule type" value="Genomic_DNA"/>
</dbReference>
<feature type="compositionally biased region" description="Acidic residues" evidence="1">
    <location>
        <begin position="18"/>
        <end position="29"/>
    </location>
</feature>
<reference evidence="2" key="2">
    <citation type="submission" date="2023-06" db="EMBL/GenBank/DDBJ databases">
        <authorList>
            <person name="Ma L."/>
            <person name="Liu K.-W."/>
            <person name="Li Z."/>
            <person name="Hsiao Y.-Y."/>
            <person name="Qi Y."/>
            <person name="Fu T."/>
            <person name="Tang G."/>
            <person name="Zhang D."/>
            <person name="Sun W.-H."/>
            <person name="Liu D.-K."/>
            <person name="Li Y."/>
            <person name="Chen G.-Z."/>
            <person name="Liu X.-D."/>
            <person name="Liao X.-Y."/>
            <person name="Jiang Y.-T."/>
            <person name="Yu X."/>
            <person name="Hao Y."/>
            <person name="Huang J."/>
            <person name="Zhao X.-W."/>
            <person name="Ke S."/>
            <person name="Chen Y.-Y."/>
            <person name="Wu W.-L."/>
            <person name="Hsu J.-L."/>
            <person name="Lin Y.-F."/>
            <person name="Huang M.-D."/>
            <person name="Li C.-Y."/>
            <person name="Huang L."/>
            <person name="Wang Z.-W."/>
            <person name="Zhao X."/>
            <person name="Zhong W.-Y."/>
            <person name="Peng D.-H."/>
            <person name="Ahmad S."/>
            <person name="Lan S."/>
            <person name="Zhang J.-S."/>
            <person name="Tsai W.-C."/>
            <person name="Van De Peer Y."/>
            <person name="Liu Z.-J."/>
        </authorList>
    </citation>
    <scope>NUCLEOTIDE SEQUENCE</scope>
    <source>
        <strain evidence="2">CP</strain>
        <tissue evidence="2">Leaves</tissue>
    </source>
</reference>
<dbReference type="AlphaFoldDB" id="A0AAV9ESP6"/>
<gene>
    <name evidence="2" type="ORF">QJS10_CPA05g01614</name>
</gene>
<evidence type="ECO:0000313" key="3">
    <source>
        <dbReference type="Proteomes" id="UP001180020"/>
    </source>
</evidence>
<feature type="region of interest" description="Disordered" evidence="1">
    <location>
        <begin position="1"/>
        <end position="36"/>
    </location>
</feature>
<proteinExistence type="predicted"/>
<accession>A0AAV9ESP6</accession>
<protein>
    <submittedName>
        <fullName evidence="2">Uncharacterized protein</fullName>
    </submittedName>
</protein>
<sequence>MVTVSASAAKAVKHLGGEDDDDEEEEPGEFIESAPPLRVGEEREIGGVKKKLIKRGEGLGDSRIGEVPSETA</sequence>
<name>A0AAV9ESP6_ACOCL</name>
<feature type="compositionally biased region" description="Low complexity" evidence="1">
    <location>
        <begin position="1"/>
        <end position="10"/>
    </location>
</feature>
<comment type="caution">
    <text evidence="2">The sequence shown here is derived from an EMBL/GenBank/DDBJ whole genome shotgun (WGS) entry which is preliminary data.</text>
</comment>
<evidence type="ECO:0000313" key="2">
    <source>
        <dbReference type="EMBL" id="KAK1316362.1"/>
    </source>
</evidence>
<reference evidence="2" key="1">
    <citation type="journal article" date="2023" name="Nat. Commun.">
        <title>Diploid and tetraploid genomes of Acorus and the evolution of monocots.</title>
        <authorList>
            <person name="Ma L."/>
            <person name="Liu K.W."/>
            <person name="Li Z."/>
            <person name="Hsiao Y.Y."/>
            <person name="Qi Y."/>
            <person name="Fu T."/>
            <person name="Tang G.D."/>
            <person name="Zhang D."/>
            <person name="Sun W.H."/>
            <person name="Liu D.K."/>
            <person name="Li Y."/>
            <person name="Chen G.Z."/>
            <person name="Liu X.D."/>
            <person name="Liao X.Y."/>
            <person name="Jiang Y.T."/>
            <person name="Yu X."/>
            <person name="Hao Y."/>
            <person name="Huang J."/>
            <person name="Zhao X.W."/>
            <person name="Ke S."/>
            <person name="Chen Y.Y."/>
            <person name="Wu W.L."/>
            <person name="Hsu J.L."/>
            <person name="Lin Y.F."/>
            <person name="Huang M.D."/>
            <person name="Li C.Y."/>
            <person name="Huang L."/>
            <person name="Wang Z.W."/>
            <person name="Zhao X."/>
            <person name="Zhong W.Y."/>
            <person name="Peng D.H."/>
            <person name="Ahmad S."/>
            <person name="Lan S."/>
            <person name="Zhang J.S."/>
            <person name="Tsai W.C."/>
            <person name="Van de Peer Y."/>
            <person name="Liu Z.J."/>
        </authorList>
    </citation>
    <scope>NUCLEOTIDE SEQUENCE</scope>
    <source>
        <strain evidence="2">CP</strain>
    </source>
</reference>